<organism evidence="2 3">
    <name type="scientific">Rotaria sordida</name>
    <dbReference type="NCBI Taxonomy" id="392033"/>
    <lineage>
        <taxon>Eukaryota</taxon>
        <taxon>Metazoa</taxon>
        <taxon>Spiralia</taxon>
        <taxon>Gnathifera</taxon>
        <taxon>Rotifera</taxon>
        <taxon>Eurotatoria</taxon>
        <taxon>Bdelloidea</taxon>
        <taxon>Philodinida</taxon>
        <taxon>Philodinidae</taxon>
        <taxon>Rotaria</taxon>
    </lineage>
</organism>
<comment type="caution">
    <text evidence="2">The sequence shown here is derived from an EMBL/GenBank/DDBJ whole genome shotgun (WGS) entry which is preliminary data.</text>
</comment>
<gene>
    <name evidence="2" type="ORF">FNK824_LOCUS40094</name>
</gene>
<dbReference type="InterPro" id="IPR015915">
    <property type="entry name" value="Kelch-typ_b-propeller"/>
</dbReference>
<evidence type="ECO:0000256" key="1">
    <source>
        <dbReference type="ARBA" id="ARBA00022441"/>
    </source>
</evidence>
<accession>A0A820GYN2</accession>
<sequence length="217" mass="23048">MTEARALHTADRLGSHEILIAGGWNTSNAEIFDPLLGITNRTVKMNAPRIEHKSALIDYGGNKRVLLVGGYYGGVIGTSSTGDVYDNVTDTFKLVSNNMSSARFGHTATAIPNGIAVIAGGFSATYAPLDSIEIYNSTSNIFVPLNARLSNARGYHTATYIPSIQAILFSGGESNYNLSVALQTYELFNISSLTIIRNGTLLTPKAGATATLLLNGE</sequence>
<dbReference type="Proteomes" id="UP000663874">
    <property type="component" value="Unassembled WGS sequence"/>
</dbReference>
<dbReference type="SUPFAM" id="SSF117281">
    <property type="entry name" value="Kelch motif"/>
    <property type="match status" value="1"/>
</dbReference>
<dbReference type="AlphaFoldDB" id="A0A820GYN2"/>
<evidence type="ECO:0000313" key="3">
    <source>
        <dbReference type="Proteomes" id="UP000663874"/>
    </source>
</evidence>
<dbReference type="InterPro" id="IPR006652">
    <property type="entry name" value="Kelch_1"/>
</dbReference>
<keyword evidence="1" id="KW-0880">Kelch repeat</keyword>
<dbReference type="EMBL" id="CAJOBE010029699">
    <property type="protein sequence ID" value="CAF4286387.1"/>
    <property type="molecule type" value="Genomic_DNA"/>
</dbReference>
<feature type="non-terminal residue" evidence="2">
    <location>
        <position position="217"/>
    </location>
</feature>
<evidence type="ECO:0000313" key="2">
    <source>
        <dbReference type="EMBL" id="CAF4286387.1"/>
    </source>
</evidence>
<reference evidence="2" key="1">
    <citation type="submission" date="2021-02" db="EMBL/GenBank/DDBJ databases">
        <authorList>
            <person name="Nowell W R."/>
        </authorList>
    </citation>
    <scope>NUCLEOTIDE SEQUENCE</scope>
</reference>
<protein>
    <submittedName>
        <fullName evidence="2">Uncharacterized protein</fullName>
    </submittedName>
</protein>
<dbReference type="SMART" id="SM00612">
    <property type="entry name" value="Kelch"/>
    <property type="match status" value="3"/>
</dbReference>
<dbReference type="Gene3D" id="2.120.10.80">
    <property type="entry name" value="Kelch-type beta propeller"/>
    <property type="match status" value="1"/>
</dbReference>
<proteinExistence type="predicted"/>
<name>A0A820GYN2_9BILA</name>